<feature type="chain" id="PRO_5042014394" evidence="2">
    <location>
        <begin position="23"/>
        <end position="190"/>
    </location>
</feature>
<evidence type="ECO:0000256" key="1">
    <source>
        <dbReference type="SAM" id="MobiDB-lite"/>
    </source>
</evidence>
<evidence type="ECO:0000313" key="4">
    <source>
        <dbReference type="Proteomes" id="UP001214576"/>
    </source>
</evidence>
<keyword evidence="2" id="KW-0732">Signal</keyword>
<protein>
    <submittedName>
        <fullName evidence="3">Uncharacterized protein</fullName>
    </submittedName>
</protein>
<reference evidence="3" key="1">
    <citation type="submission" date="2022-03" db="EMBL/GenBank/DDBJ databases">
        <title>Genomic analyses of argali, domestic sheep and their hybrids provide insights into chromosomal evolution, heterosis and genetic basis of agronomic traits.</title>
        <authorList>
            <person name="Li M."/>
        </authorList>
    </citation>
    <scope>NUCLEOTIDE SEQUENCE</scope>
    <source>
        <strain evidence="3">CAU-MHL-2022a</strain>
        <tissue evidence="3">Skin</tissue>
    </source>
</reference>
<sequence length="190" mass="20852">MGSRVDLKGFILLLVELKLSYRFVSITEESNGKENPVSIKGALDVGSGHSGHLGLLLKPPESHPMSKGDPLKADLPQYCKECKFHEIPPDIKEVGVKHFWEKLQPNPLGSLKGGKNTGVGCHLLLQCMKVKIESEVTQSCPTLSPPGSSVHGIFQARVLECVAIAFSPKKVDESPKEPEKKKTRTKSWEM</sequence>
<dbReference type="EMBL" id="JAKZEL010000001">
    <property type="protein sequence ID" value="KAI4549830.1"/>
    <property type="molecule type" value="Genomic_DNA"/>
</dbReference>
<name>A0AAD4USA4_OVIAM</name>
<feature type="signal peptide" evidence="2">
    <location>
        <begin position="1"/>
        <end position="22"/>
    </location>
</feature>
<evidence type="ECO:0000256" key="2">
    <source>
        <dbReference type="SAM" id="SignalP"/>
    </source>
</evidence>
<keyword evidence="4" id="KW-1185">Reference proteome</keyword>
<feature type="region of interest" description="Disordered" evidence="1">
    <location>
        <begin position="170"/>
        <end position="190"/>
    </location>
</feature>
<dbReference type="AlphaFoldDB" id="A0AAD4USA4"/>
<accession>A0AAD4USA4</accession>
<comment type="caution">
    <text evidence="3">The sequence shown here is derived from an EMBL/GenBank/DDBJ whole genome shotgun (WGS) entry which is preliminary data.</text>
</comment>
<gene>
    <name evidence="3" type="ORF">MG293_002160</name>
</gene>
<evidence type="ECO:0000313" key="3">
    <source>
        <dbReference type="EMBL" id="KAI4549830.1"/>
    </source>
</evidence>
<proteinExistence type="predicted"/>
<dbReference type="Proteomes" id="UP001214576">
    <property type="component" value="Unassembled WGS sequence"/>
</dbReference>
<organism evidence="3 4">
    <name type="scientific">Ovis ammon polii</name>
    <dbReference type="NCBI Taxonomy" id="230172"/>
    <lineage>
        <taxon>Eukaryota</taxon>
        <taxon>Metazoa</taxon>
        <taxon>Chordata</taxon>
        <taxon>Craniata</taxon>
        <taxon>Vertebrata</taxon>
        <taxon>Euteleostomi</taxon>
        <taxon>Mammalia</taxon>
        <taxon>Eutheria</taxon>
        <taxon>Laurasiatheria</taxon>
        <taxon>Artiodactyla</taxon>
        <taxon>Ruminantia</taxon>
        <taxon>Pecora</taxon>
        <taxon>Bovidae</taxon>
        <taxon>Caprinae</taxon>
        <taxon>Ovis</taxon>
    </lineage>
</organism>